<dbReference type="Proteomes" id="UP000182444">
    <property type="component" value="Chromosome 1F"/>
</dbReference>
<reference evidence="2 3" key="1">
    <citation type="journal article" date="2016" name="PLoS ONE">
        <title>Sequence Assembly of Yarrowia lipolytica Strain W29/CLIB89 Shows Transposable Element Diversity.</title>
        <authorList>
            <person name="Magnan C."/>
            <person name="Yu J."/>
            <person name="Chang I."/>
            <person name="Jahn E."/>
            <person name="Kanomata Y."/>
            <person name="Wu J."/>
            <person name="Zeller M."/>
            <person name="Oakes M."/>
            <person name="Baldi P."/>
            <person name="Sandmeyer S."/>
        </authorList>
    </citation>
    <scope>NUCLEOTIDE SEQUENCE [LARGE SCALE GENOMIC DNA]</scope>
    <source>
        <strain evidence="3">CLIB89(W29)</strain>
    </source>
</reference>
<dbReference type="AlphaFoldDB" id="A0A1D8NQ24"/>
<feature type="chain" id="PRO_5009110648" evidence="1">
    <location>
        <begin position="38"/>
        <end position="194"/>
    </location>
</feature>
<organism evidence="2 3">
    <name type="scientific">Yarrowia lipolytica</name>
    <name type="common">Candida lipolytica</name>
    <dbReference type="NCBI Taxonomy" id="4952"/>
    <lineage>
        <taxon>Eukaryota</taxon>
        <taxon>Fungi</taxon>
        <taxon>Dikarya</taxon>
        <taxon>Ascomycota</taxon>
        <taxon>Saccharomycotina</taxon>
        <taxon>Dipodascomycetes</taxon>
        <taxon>Dipodascales</taxon>
        <taxon>Dipodascales incertae sedis</taxon>
        <taxon>Yarrowia</taxon>
    </lineage>
</organism>
<feature type="signal peptide" evidence="1">
    <location>
        <begin position="1"/>
        <end position="37"/>
    </location>
</feature>
<keyword evidence="1" id="KW-0732">Signal</keyword>
<proteinExistence type="predicted"/>
<dbReference type="EMBL" id="CP017558">
    <property type="protein sequence ID" value="AOW07720.1"/>
    <property type="molecule type" value="Genomic_DNA"/>
</dbReference>
<sequence length="194" mass="21798">MMKISSLLLKSRLLRSCGVCLLCVVLTENHSWDYCSAKAPADKGHVGVRSPKGALIGPRIWPFRQKSQRQERISSDIDSWKAVDTDTSASDAVSISAVLIALASAIISDPIKTKCLPGNYHRYSFLHMHHSNHSHAKKHELGRETAYNLQLSFAPIPAGEDPVFGGWRKQALWPRDYRWWCHHDNGAFAIKKIL</sequence>
<dbReference type="RefSeq" id="XP_068139581.1">
    <property type="nucleotide sequence ID" value="XM_068283480.1"/>
</dbReference>
<name>A0A1D8NQ24_YARLL</name>
<dbReference type="VEuPathDB" id="FungiDB:YALI1_F33473g"/>
<accession>A0A1D8NQ24</accession>
<evidence type="ECO:0000313" key="3">
    <source>
        <dbReference type="Proteomes" id="UP000182444"/>
    </source>
</evidence>
<evidence type="ECO:0000256" key="1">
    <source>
        <dbReference type="SAM" id="SignalP"/>
    </source>
</evidence>
<evidence type="ECO:0000313" key="2">
    <source>
        <dbReference type="EMBL" id="AOW07720.1"/>
    </source>
</evidence>
<dbReference type="GeneID" id="94584060"/>
<gene>
    <name evidence="2" type="ORF">YALI1_F33473g</name>
</gene>
<protein>
    <submittedName>
        <fullName evidence="2">Uncharacterized protein</fullName>
    </submittedName>
</protein>